<comment type="caution">
    <text evidence="5">The sequence shown here is derived from an EMBL/GenBank/DDBJ whole genome shotgun (WGS) entry which is preliminary data.</text>
</comment>
<dbReference type="OMA" id="FCDPLTM"/>
<sequence length="253" mass="27334">MELFSLVGKTALVTGGTRGIGQAIAIGLAEAGADIVLVQRNTEESATKESIDALGSKCHIVVADLSDRGSVHGLIASVTETHRIDILINNAGIMRRFPATEISQEVLDEVMEVNFNGPFILCRDMGRYWIDNKIDGRLINIASLSTFQGGVRMAAYSASKGAVGQLTKALSNEWAQHKIRVNAIAPGYIATDMNTDTRNNQDQTYYQSILTRIPMGHWGKPEDFKGPAVFLASDASSYVSGETIVVDGGWMAR</sequence>
<keyword evidence="3" id="KW-0560">Oxidoreductase</keyword>
<evidence type="ECO:0000313" key="6">
    <source>
        <dbReference type="Proteomes" id="UP000007115"/>
    </source>
</evidence>
<organism evidence="5 6">
    <name type="scientific">Hypocrea virens (strain Gv29-8 / FGSC 10586)</name>
    <name type="common">Gliocladium virens</name>
    <name type="synonym">Trichoderma virens</name>
    <dbReference type="NCBI Taxonomy" id="413071"/>
    <lineage>
        <taxon>Eukaryota</taxon>
        <taxon>Fungi</taxon>
        <taxon>Dikarya</taxon>
        <taxon>Ascomycota</taxon>
        <taxon>Pezizomycotina</taxon>
        <taxon>Sordariomycetes</taxon>
        <taxon>Hypocreomycetidae</taxon>
        <taxon>Hypocreales</taxon>
        <taxon>Hypocreaceae</taxon>
        <taxon>Trichoderma</taxon>
    </lineage>
</organism>
<dbReference type="NCBIfam" id="NF005559">
    <property type="entry name" value="PRK07231.1"/>
    <property type="match status" value="1"/>
</dbReference>
<dbReference type="InterPro" id="IPR057326">
    <property type="entry name" value="KR_dom"/>
</dbReference>
<dbReference type="GO" id="GO:0016616">
    <property type="term" value="F:oxidoreductase activity, acting on the CH-OH group of donors, NAD or NADP as acceptor"/>
    <property type="evidence" value="ECO:0007669"/>
    <property type="project" value="TreeGrafter"/>
</dbReference>
<keyword evidence="2" id="KW-0521">NADP</keyword>
<evidence type="ECO:0000256" key="3">
    <source>
        <dbReference type="ARBA" id="ARBA00023002"/>
    </source>
</evidence>
<dbReference type="SUPFAM" id="SSF51735">
    <property type="entry name" value="NAD(P)-binding Rossmann-fold domains"/>
    <property type="match status" value="1"/>
</dbReference>
<accession>G9MQC8</accession>
<dbReference type="EMBL" id="ABDF02000005">
    <property type="protein sequence ID" value="EHK24049.1"/>
    <property type="molecule type" value="Genomic_DNA"/>
</dbReference>
<dbReference type="HOGENOM" id="CLU_010194_1_1_1"/>
<keyword evidence="6" id="KW-1185">Reference proteome</keyword>
<feature type="domain" description="Ketoreductase" evidence="4">
    <location>
        <begin position="9"/>
        <end position="177"/>
    </location>
</feature>
<dbReference type="PRINTS" id="PR00080">
    <property type="entry name" value="SDRFAMILY"/>
</dbReference>
<dbReference type="VEuPathDB" id="FungiDB:TRIVIDRAFT_45963"/>
<dbReference type="InParanoid" id="G9MQC8"/>
<dbReference type="Pfam" id="PF13561">
    <property type="entry name" value="adh_short_C2"/>
    <property type="match status" value="1"/>
</dbReference>
<proteinExistence type="inferred from homology"/>
<dbReference type="PANTHER" id="PTHR42760">
    <property type="entry name" value="SHORT-CHAIN DEHYDROGENASES/REDUCTASES FAMILY MEMBER"/>
    <property type="match status" value="1"/>
</dbReference>
<dbReference type="STRING" id="413071.G9MQC8"/>
<protein>
    <recommendedName>
        <fullName evidence="4">Ketoreductase domain-containing protein</fullName>
    </recommendedName>
</protein>
<name>G9MQC8_HYPVG</name>
<evidence type="ECO:0000256" key="1">
    <source>
        <dbReference type="ARBA" id="ARBA00006484"/>
    </source>
</evidence>
<dbReference type="SMART" id="SM00822">
    <property type="entry name" value="PKS_KR"/>
    <property type="match status" value="1"/>
</dbReference>
<gene>
    <name evidence="5" type="ORF">TRIVIDRAFT_45963</name>
</gene>
<dbReference type="Proteomes" id="UP000007115">
    <property type="component" value="Unassembled WGS sequence"/>
</dbReference>
<dbReference type="RefSeq" id="XP_013958248.1">
    <property type="nucleotide sequence ID" value="XM_014102773.1"/>
</dbReference>
<comment type="similarity">
    <text evidence="1">Belongs to the short-chain dehydrogenases/reductases (SDR) family.</text>
</comment>
<evidence type="ECO:0000256" key="2">
    <source>
        <dbReference type="ARBA" id="ARBA00022857"/>
    </source>
</evidence>
<dbReference type="FunFam" id="3.40.50.720:FF:000084">
    <property type="entry name" value="Short-chain dehydrogenase reductase"/>
    <property type="match status" value="1"/>
</dbReference>
<dbReference type="OrthoDB" id="294295at2759"/>
<dbReference type="GeneID" id="25794483"/>
<dbReference type="InterPro" id="IPR020904">
    <property type="entry name" value="Sc_DH/Rdtase_CS"/>
</dbReference>
<dbReference type="PANTHER" id="PTHR42760:SF5">
    <property type="entry name" value="2-DEHYDRO-3-DEOXY-D-GLUCONATE 5-DEHYDROGENASE"/>
    <property type="match status" value="1"/>
</dbReference>
<dbReference type="InterPro" id="IPR036291">
    <property type="entry name" value="NAD(P)-bd_dom_sf"/>
</dbReference>
<evidence type="ECO:0000313" key="5">
    <source>
        <dbReference type="EMBL" id="EHK24049.1"/>
    </source>
</evidence>
<dbReference type="Gene3D" id="3.40.50.720">
    <property type="entry name" value="NAD(P)-binding Rossmann-like Domain"/>
    <property type="match status" value="1"/>
</dbReference>
<dbReference type="AlphaFoldDB" id="G9MQC8"/>
<dbReference type="PRINTS" id="PR00081">
    <property type="entry name" value="GDHRDH"/>
</dbReference>
<dbReference type="eggNOG" id="KOG0725">
    <property type="taxonomic scope" value="Eukaryota"/>
</dbReference>
<dbReference type="InterPro" id="IPR002347">
    <property type="entry name" value="SDR_fam"/>
</dbReference>
<reference evidence="5 6" key="1">
    <citation type="journal article" date="2011" name="Genome Biol.">
        <title>Comparative genome sequence analysis underscores mycoparasitism as the ancestral life style of Trichoderma.</title>
        <authorList>
            <person name="Kubicek C.P."/>
            <person name="Herrera-Estrella A."/>
            <person name="Seidl-Seiboth V."/>
            <person name="Martinez D.A."/>
            <person name="Druzhinina I.S."/>
            <person name="Thon M."/>
            <person name="Zeilinger S."/>
            <person name="Casas-Flores S."/>
            <person name="Horwitz B.A."/>
            <person name="Mukherjee P.K."/>
            <person name="Mukherjee M."/>
            <person name="Kredics L."/>
            <person name="Alcaraz L.D."/>
            <person name="Aerts A."/>
            <person name="Antal Z."/>
            <person name="Atanasova L."/>
            <person name="Cervantes-Badillo M.G."/>
            <person name="Challacombe J."/>
            <person name="Chertkov O."/>
            <person name="McCluskey K."/>
            <person name="Coulpier F."/>
            <person name="Deshpande N."/>
            <person name="von Doehren H."/>
            <person name="Ebbole D.J."/>
            <person name="Esquivel-Naranjo E.U."/>
            <person name="Fekete E."/>
            <person name="Flipphi M."/>
            <person name="Glaser F."/>
            <person name="Gomez-Rodriguez E.Y."/>
            <person name="Gruber S."/>
            <person name="Han C."/>
            <person name="Henrissat B."/>
            <person name="Hermosa R."/>
            <person name="Hernandez-Onate M."/>
            <person name="Karaffa L."/>
            <person name="Kosti I."/>
            <person name="Le Crom S."/>
            <person name="Lindquist E."/>
            <person name="Lucas S."/>
            <person name="Luebeck M."/>
            <person name="Luebeck P.S."/>
            <person name="Margeot A."/>
            <person name="Metz B."/>
            <person name="Misra M."/>
            <person name="Nevalainen H."/>
            <person name="Omann M."/>
            <person name="Packer N."/>
            <person name="Perrone G."/>
            <person name="Uresti-Rivera E.E."/>
            <person name="Salamov A."/>
            <person name="Schmoll M."/>
            <person name="Seiboth B."/>
            <person name="Shapiro H."/>
            <person name="Sukno S."/>
            <person name="Tamayo-Ramos J.A."/>
            <person name="Tisch D."/>
            <person name="Wiest A."/>
            <person name="Wilkinson H.H."/>
            <person name="Zhang M."/>
            <person name="Coutinho P.M."/>
            <person name="Kenerley C.M."/>
            <person name="Monte E."/>
            <person name="Baker S.E."/>
            <person name="Grigoriev I.V."/>
        </authorList>
    </citation>
    <scope>NUCLEOTIDE SEQUENCE [LARGE SCALE GENOMIC DNA]</scope>
    <source>
        <strain evidence="6">Gv29-8 / FGSC 10586</strain>
    </source>
</reference>
<dbReference type="PROSITE" id="PS00061">
    <property type="entry name" value="ADH_SHORT"/>
    <property type="match status" value="1"/>
</dbReference>
<evidence type="ECO:0000259" key="4">
    <source>
        <dbReference type="SMART" id="SM00822"/>
    </source>
</evidence>